<accession>A0A6C0LMP1</accession>
<reference evidence="1" key="1">
    <citation type="journal article" date="2020" name="Nature">
        <title>Giant virus diversity and host interactions through global metagenomics.</title>
        <authorList>
            <person name="Schulz F."/>
            <person name="Roux S."/>
            <person name="Paez-Espino D."/>
            <person name="Jungbluth S."/>
            <person name="Walsh D.A."/>
            <person name="Denef V.J."/>
            <person name="McMahon K.D."/>
            <person name="Konstantinidis K.T."/>
            <person name="Eloe-Fadrosh E.A."/>
            <person name="Kyrpides N.C."/>
            <person name="Woyke T."/>
        </authorList>
    </citation>
    <scope>NUCLEOTIDE SEQUENCE</scope>
    <source>
        <strain evidence="1">GVMAG-M-3300027963-41</strain>
    </source>
</reference>
<protein>
    <submittedName>
        <fullName evidence="1">Uncharacterized protein</fullName>
    </submittedName>
</protein>
<dbReference type="EMBL" id="MN740533">
    <property type="protein sequence ID" value="QHU31823.1"/>
    <property type="molecule type" value="Genomic_DNA"/>
</dbReference>
<proteinExistence type="predicted"/>
<name>A0A6C0LMP1_9ZZZZ</name>
<sequence length="257" mass="27109">MSDVKEVKVTLMEQDVKKLARTTTRKRRAKGGVLAPADVKATDSEIAATEPVEGIPPPGIVIPGEPAAVPAVDTRGQSWLPSANNLKTAPGVEKQVTPAYGPTATNVGVNVGSPISGGASVYSGNGTVKLSGKKNSLHTVASTPGAPKILATKRKSGGAPAMTTRKKMRLVISTPPKPVQGGSAKTRKFRERKISITVRSGSRAAARRVKEKVDALPIAQVRRMLLRKGVLKPGNSKTPEAMLRSMLKDYMLLHNAD</sequence>
<dbReference type="AlphaFoldDB" id="A0A6C0LMP1"/>
<evidence type="ECO:0000313" key="1">
    <source>
        <dbReference type="EMBL" id="QHU31823.1"/>
    </source>
</evidence>
<organism evidence="1">
    <name type="scientific">viral metagenome</name>
    <dbReference type="NCBI Taxonomy" id="1070528"/>
    <lineage>
        <taxon>unclassified sequences</taxon>
        <taxon>metagenomes</taxon>
        <taxon>organismal metagenomes</taxon>
    </lineage>
</organism>